<dbReference type="EMBL" id="QGDB01000001">
    <property type="protein sequence ID" value="PWL19742.1"/>
    <property type="molecule type" value="Genomic_DNA"/>
</dbReference>
<dbReference type="PANTHER" id="PTHR30506:SF3">
    <property type="entry name" value="UPF0126 INNER MEMBRANE PROTEIN YADS-RELATED"/>
    <property type="match status" value="1"/>
</dbReference>
<keyword evidence="3" id="KW-1003">Cell membrane</keyword>
<feature type="transmembrane region" description="Helical" evidence="7">
    <location>
        <begin position="175"/>
        <end position="194"/>
    </location>
</feature>
<evidence type="ECO:0000256" key="7">
    <source>
        <dbReference type="SAM" id="Phobius"/>
    </source>
</evidence>
<dbReference type="PANTHER" id="PTHR30506">
    <property type="entry name" value="INNER MEMBRANE PROTEIN"/>
    <property type="match status" value="1"/>
</dbReference>
<feature type="domain" description="Glycine transporter" evidence="8">
    <location>
        <begin position="7"/>
        <end position="80"/>
    </location>
</feature>
<protein>
    <submittedName>
        <fullName evidence="9">Trimeric intracellular cation channel family protein</fullName>
    </submittedName>
</protein>
<evidence type="ECO:0000313" key="10">
    <source>
        <dbReference type="Proteomes" id="UP000245865"/>
    </source>
</evidence>
<dbReference type="GO" id="GO:0005886">
    <property type="term" value="C:plasma membrane"/>
    <property type="evidence" value="ECO:0007669"/>
    <property type="project" value="UniProtKB-SubCell"/>
</dbReference>
<comment type="subcellular location">
    <subcellularLocation>
        <location evidence="1">Cell membrane</location>
        <topology evidence="1">Multi-pass membrane protein</topology>
    </subcellularLocation>
</comment>
<comment type="similarity">
    <text evidence="2">Belongs to the UPF0126 family.</text>
</comment>
<keyword evidence="5 7" id="KW-1133">Transmembrane helix</keyword>
<name>A0A316JCZ9_9HYPH</name>
<keyword evidence="10" id="KW-1185">Reference proteome</keyword>
<evidence type="ECO:0000256" key="2">
    <source>
        <dbReference type="ARBA" id="ARBA00008193"/>
    </source>
</evidence>
<keyword evidence="4 7" id="KW-0812">Transmembrane</keyword>
<reference evidence="9 10" key="1">
    <citation type="submission" date="2018-05" db="EMBL/GenBank/DDBJ databases">
        <title>Comparative genomic sequence analysis between strain HN4 and CCM 8460T (Falsochrobactrum ovis) will provide more evidence to prove that HN4 is a new species of Falsochrobactrum.</title>
        <authorList>
            <person name="Lyu W."/>
            <person name="Sun L."/>
            <person name="Yao L."/>
        </authorList>
    </citation>
    <scope>NUCLEOTIDE SEQUENCE [LARGE SCALE GENOMIC DNA]</scope>
    <source>
        <strain evidence="9 10">HN4</strain>
    </source>
</reference>
<feature type="transmembrane region" description="Helical" evidence="7">
    <location>
        <begin position="149"/>
        <end position="169"/>
    </location>
</feature>
<sequence length="220" mass="23502">MTLIDLANYAGVVVFGATGALAASRRQLDIIGFIFLANITGIGGGTLRDLVLGDSPVFWVREPLFLLAGTVPAIIVYFTAHMVESRYRLLLWFDAMGMAAYSVMGAAKGLAFGFSPAVAIVTGIFTATLGGILRDMVAGEPSVLMRREIYVTAALAGASLYVGLVYLGMDSAFSALLAALSAFIIRGGAIQFGWKLPVYRTNPGRTEGELRRDRIVRPDE</sequence>
<evidence type="ECO:0000256" key="5">
    <source>
        <dbReference type="ARBA" id="ARBA00022989"/>
    </source>
</evidence>
<gene>
    <name evidence="9" type="ORF">DKP76_01815</name>
</gene>
<dbReference type="RefSeq" id="WP_109705129.1">
    <property type="nucleotide sequence ID" value="NZ_QGDB01000001.1"/>
</dbReference>
<dbReference type="AlphaFoldDB" id="A0A316JCZ9"/>
<evidence type="ECO:0000313" key="9">
    <source>
        <dbReference type="EMBL" id="PWL19742.1"/>
    </source>
</evidence>
<dbReference type="OrthoDB" id="9791874at2"/>
<evidence type="ECO:0000256" key="3">
    <source>
        <dbReference type="ARBA" id="ARBA00022475"/>
    </source>
</evidence>
<accession>A0A316JCZ9</accession>
<feature type="transmembrane region" description="Helical" evidence="7">
    <location>
        <begin position="6"/>
        <end position="23"/>
    </location>
</feature>
<evidence type="ECO:0000256" key="6">
    <source>
        <dbReference type="ARBA" id="ARBA00023136"/>
    </source>
</evidence>
<dbReference type="Proteomes" id="UP000245865">
    <property type="component" value="Unassembled WGS sequence"/>
</dbReference>
<dbReference type="Pfam" id="PF03458">
    <property type="entry name" value="Gly_transporter"/>
    <property type="match status" value="2"/>
</dbReference>
<evidence type="ECO:0000256" key="4">
    <source>
        <dbReference type="ARBA" id="ARBA00022692"/>
    </source>
</evidence>
<proteinExistence type="inferred from homology"/>
<feature type="domain" description="Glycine transporter" evidence="8">
    <location>
        <begin position="91"/>
        <end position="164"/>
    </location>
</feature>
<evidence type="ECO:0000256" key="1">
    <source>
        <dbReference type="ARBA" id="ARBA00004651"/>
    </source>
</evidence>
<feature type="transmembrane region" description="Helical" evidence="7">
    <location>
        <begin position="117"/>
        <end position="137"/>
    </location>
</feature>
<evidence type="ECO:0000259" key="8">
    <source>
        <dbReference type="Pfam" id="PF03458"/>
    </source>
</evidence>
<dbReference type="InterPro" id="IPR005115">
    <property type="entry name" value="Gly_transporter"/>
</dbReference>
<feature type="transmembrane region" description="Helical" evidence="7">
    <location>
        <begin position="63"/>
        <end position="83"/>
    </location>
</feature>
<comment type="caution">
    <text evidence="9">The sequence shown here is derived from an EMBL/GenBank/DDBJ whole genome shotgun (WGS) entry which is preliminary data.</text>
</comment>
<feature type="transmembrane region" description="Helical" evidence="7">
    <location>
        <begin position="30"/>
        <end position="51"/>
    </location>
</feature>
<keyword evidence="6 7" id="KW-0472">Membrane</keyword>
<organism evidence="9 10">
    <name type="scientific">Falsochrobactrum shanghaiense</name>
    <dbReference type="NCBI Taxonomy" id="2201899"/>
    <lineage>
        <taxon>Bacteria</taxon>
        <taxon>Pseudomonadati</taxon>
        <taxon>Pseudomonadota</taxon>
        <taxon>Alphaproteobacteria</taxon>
        <taxon>Hyphomicrobiales</taxon>
        <taxon>Brucellaceae</taxon>
        <taxon>Falsochrobactrum</taxon>
    </lineage>
</organism>